<keyword evidence="5 16" id="KW-0328">Glycosyltransferase</keyword>
<accession>A0A1Q9DCZ0</accession>
<feature type="transmembrane region" description="Helical" evidence="13">
    <location>
        <begin position="1281"/>
        <end position="1303"/>
    </location>
</feature>
<dbReference type="PANTHER" id="PTHR45919:SF1">
    <property type="entry name" value="GDP-MAN:MAN(3)GLCNAC(2)-PP-DOL ALPHA-1,2-MANNOSYLTRANSFERASE"/>
    <property type="match status" value="1"/>
</dbReference>
<keyword evidence="9 13" id="KW-1133">Transmembrane helix</keyword>
<keyword evidence="6 16" id="KW-0808">Transferase</keyword>
<dbReference type="OrthoDB" id="2276068at2759"/>
<reference evidence="16 17" key="1">
    <citation type="submission" date="2016-02" db="EMBL/GenBank/DDBJ databases">
        <title>Genome analysis of coral dinoflagellate symbionts highlights evolutionary adaptations to a symbiotic lifestyle.</title>
        <authorList>
            <person name="Aranda M."/>
            <person name="Li Y."/>
            <person name="Liew Y.J."/>
            <person name="Baumgarten S."/>
            <person name="Simakov O."/>
            <person name="Wilson M."/>
            <person name="Piel J."/>
            <person name="Ashoor H."/>
            <person name="Bougouffa S."/>
            <person name="Bajic V.B."/>
            <person name="Ryu T."/>
            <person name="Ravasi T."/>
            <person name="Bayer T."/>
            <person name="Micklem G."/>
            <person name="Kim H."/>
            <person name="Bhak J."/>
            <person name="Lajeunesse T.C."/>
            <person name="Voolstra C.R."/>
        </authorList>
    </citation>
    <scope>NUCLEOTIDE SEQUENCE [LARGE SCALE GENOMIC DNA]</scope>
    <source>
        <strain evidence="16 17">CCMP2467</strain>
    </source>
</reference>
<evidence type="ECO:0000256" key="4">
    <source>
        <dbReference type="ARBA" id="ARBA00022018"/>
    </source>
</evidence>
<evidence type="ECO:0000256" key="12">
    <source>
        <dbReference type="SAM" id="MobiDB-lite"/>
    </source>
</evidence>
<comment type="subcellular location">
    <subcellularLocation>
        <location evidence="1">Endoplasmic reticulum membrane</location>
        <topology evidence="1">Single-pass membrane protein</topology>
    </subcellularLocation>
</comment>
<evidence type="ECO:0000313" key="17">
    <source>
        <dbReference type="Proteomes" id="UP000186817"/>
    </source>
</evidence>
<dbReference type="Gene3D" id="1.25.40.10">
    <property type="entry name" value="Tetratricopeptide repeat domain"/>
    <property type="match status" value="1"/>
</dbReference>
<protein>
    <recommendedName>
        <fullName evidence="4">GDP-Man:Man(3)GlcNAc(2)-PP-Dol alpha-1,2-mannosyltransferase</fullName>
        <ecNumber evidence="3">2.4.1.131</ecNumber>
    </recommendedName>
</protein>
<name>A0A1Q9DCZ0_SYMMI</name>
<dbReference type="SUPFAM" id="SSF53756">
    <property type="entry name" value="UDP-Glycosyltransferase/glycogen phosphorylase"/>
    <property type="match status" value="1"/>
</dbReference>
<dbReference type="Pfam" id="PF00534">
    <property type="entry name" value="Glycos_transf_1"/>
    <property type="match status" value="1"/>
</dbReference>
<evidence type="ECO:0000256" key="2">
    <source>
        <dbReference type="ARBA" id="ARBA00004922"/>
    </source>
</evidence>
<keyword evidence="17" id="KW-1185">Reference proteome</keyword>
<dbReference type="PANTHER" id="PTHR45919">
    <property type="entry name" value="GDP-MAN:MAN(3)GLCNAC(2)-PP-DOL ALPHA-1,2-MANNOSYLTRANSFERASE"/>
    <property type="match status" value="1"/>
</dbReference>
<dbReference type="GO" id="GO:0006487">
    <property type="term" value="P:protein N-linked glycosylation"/>
    <property type="evidence" value="ECO:0007669"/>
    <property type="project" value="TreeGrafter"/>
</dbReference>
<comment type="caution">
    <text evidence="16">The sequence shown here is derived from an EMBL/GenBank/DDBJ whole genome shotgun (WGS) entry which is preliminary data.</text>
</comment>
<gene>
    <name evidence="16" type="primary">ALG11</name>
    <name evidence="16" type="ORF">AK812_SmicGene25097</name>
</gene>
<evidence type="ECO:0000256" key="10">
    <source>
        <dbReference type="ARBA" id="ARBA00023136"/>
    </source>
</evidence>
<evidence type="ECO:0000256" key="1">
    <source>
        <dbReference type="ARBA" id="ARBA00004389"/>
    </source>
</evidence>
<dbReference type="InterPro" id="IPR031814">
    <property type="entry name" value="ALG11_N"/>
</dbReference>
<dbReference type="Proteomes" id="UP000186817">
    <property type="component" value="Unassembled WGS sequence"/>
</dbReference>
<dbReference type="CDD" id="cd03806">
    <property type="entry name" value="GT4_ALG11-like"/>
    <property type="match status" value="1"/>
</dbReference>
<evidence type="ECO:0000256" key="9">
    <source>
        <dbReference type="ARBA" id="ARBA00022989"/>
    </source>
</evidence>
<evidence type="ECO:0000256" key="6">
    <source>
        <dbReference type="ARBA" id="ARBA00022679"/>
    </source>
</evidence>
<feature type="transmembrane region" description="Helical" evidence="13">
    <location>
        <begin position="1152"/>
        <end position="1174"/>
    </location>
</feature>
<dbReference type="GO" id="GO:0004377">
    <property type="term" value="F:GDP-Man:Man(3)GlcNAc(2)-PP-Dol alpha-1,2-mannosyltransferase activity"/>
    <property type="evidence" value="ECO:0007669"/>
    <property type="project" value="UniProtKB-EC"/>
</dbReference>
<evidence type="ECO:0000259" key="15">
    <source>
        <dbReference type="Pfam" id="PF15924"/>
    </source>
</evidence>
<keyword evidence="7 13" id="KW-0812">Transmembrane</keyword>
<dbReference type="InterPro" id="IPR001296">
    <property type="entry name" value="Glyco_trans_1"/>
</dbReference>
<dbReference type="InterPro" id="IPR011990">
    <property type="entry name" value="TPR-like_helical_dom_sf"/>
</dbReference>
<dbReference type="GO" id="GO:0005789">
    <property type="term" value="C:endoplasmic reticulum membrane"/>
    <property type="evidence" value="ECO:0007669"/>
    <property type="project" value="UniProtKB-SubCell"/>
</dbReference>
<keyword evidence="8" id="KW-0256">Endoplasmic reticulum</keyword>
<evidence type="ECO:0000256" key="13">
    <source>
        <dbReference type="SAM" id="Phobius"/>
    </source>
</evidence>
<dbReference type="InterPro" id="IPR038013">
    <property type="entry name" value="ALG11"/>
</dbReference>
<evidence type="ECO:0000256" key="5">
    <source>
        <dbReference type="ARBA" id="ARBA00022676"/>
    </source>
</evidence>
<evidence type="ECO:0000256" key="7">
    <source>
        <dbReference type="ARBA" id="ARBA00022692"/>
    </source>
</evidence>
<comment type="pathway">
    <text evidence="2">Protein modification; protein glycosylation.</text>
</comment>
<dbReference type="Pfam" id="PF15924">
    <property type="entry name" value="ALG11_N"/>
    <property type="match status" value="1"/>
</dbReference>
<proteinExistence type="predicted"/>
<comment type="catalytic activity">
    <reaction evidence="11">
        <text>an alpha-D-Man-(1-&gt;3)-[alpha-D-Man-(1-&gt;6)]-beta-D-Man-(1-&gt;4)-beta-D-GlcNAc-(1-&gt;4)-alpha-D-GlcNAc-diphospho-di-trans,poly-cis-dolichol + 2 GDP-alpha-D-mannose = an alpha-D-Man-(1-&gt;2)-alpha-D-Man-(1-&gt;2)-alpha-D-Man-(1-&gt;3)-[alpha-D-Man-(1-&gt;6)]-beta-D-Man-(1-&gt;4)-beta-D-GlcNAc-(1-&gt;4)-alpha-D-GlcNAc-diphospho-di-trans,poly-cis-dolichol + 2 GDP + 2 H(+)</text>
        <dbReference type="Rhea" id="RHEA:29523"/>
        <dbReference type="Rhea" id="RHEA-COMP:19515"/>
        <dbReference type="Rhea" id="RHEA-COMP:19516"/>
        <dbReference type="ChEBI" id="CHEBI:15378"/>
        <dbReference type="ChEBI" id="CHEBI:57527"/>
        <dbReference type="ChEBI" id="CHEBI:58189"/>
        <dbReference type="ChEBI" id="CHEBI:132511"/>
        <dbReference type="ChEBI" id="CHEBI:132515"/>
        <dbReference type="EC" id="2.4.1.131"/>
    </reaction>
    <physiologicalReaction direction="left-to-right" evidence="11">
        <dbReference type="Rhea" id="RHEA:29524"/>
    </physiologicalReaction>
</comment>
<feature type="transmembrane region" description="Helical" evidence="13">
    <location>
        <begin position="1231"/>
        <end position="1252"/>
    </location>
</feature>
<evidence type="ECO:0000259" key="14">
    <source>
        <dbReference type="Pfam" id="PF00534"/>
    </source>
</evidence>
<feature type="domain" description="Glycosyl transferase family 1" evidence="14">
    <location>
        <begin position="413"/>
        <end position="595"/>
    </location>
</feature>
<feature type="domain" description="ALG11 mannosyltransferase N-terminal" evidence="15">
    <location>
        <begin position="174"/>
        <end position="382"/>
    </location>
</feature>
<sequence>MGRVNSAERLGLGKASINLLPVLLPSQAFQARLAESPQLLIVSLSGLQSLMGQPSLFAFQGFVEMEVLPEHIRHGRMPSEASRDRQRIESIRAGDRSGARVGDGTWCLARLLICKLWSYFLCEAAHAMLDLGTLLLACGVLLIGAPLLLILLLRFRAAQSAANSEATKALRGQETVAFFHPYANAGGGGERVLWCCIRSVQQNHPGVACVVYTGDTDVTAAGLLETAQQRFGLTINAAGVHFVFLTKRHWVEASSWPRFTLIGQSLGSLVLGWEAICQFQPDVYIDSMGYAFTLPLFRLLGSCRVGCYVHYPTISTDMLEQVRGRRSDAVCNDAMVARSSILSAAKLLYYKAFATLYGMAGKSADVVLVNSSWTRGHIDTLWAVPDRTCTVYPPCDTAVLAGLPLERAAKDFTGKLVLSLAQFRPEKNHALQLRSFAKYRQEKTGSGSPDVRLILAGGCRDDGDRRRVEALRKLCGELGLHEEGKEGAGREWDVSFRTNVPLKEMQSLLSQADVGLHTMRDEHFGISVVEFMAAGAVVIAHNSAGPAMDIVTPLADGRRTGMLASDDADYARKLREALDETSTDDRRKIAEAAREAVRDRFSQEAFEENVAQRLIAPLRKPRQKSTRLAASCVLTWPLLKNISEQGRHGASPLDVALCISTAAAFPENCDSEAIFGSRNFGGDERLVVVCLPAMKLTMLKLGKWEALRLFAALGLFLGRAAFGKGLAIPKSTSTGLSAPSRILLESLPALSDRSVMPEGLAPQSAGALPTPVTEPPLTQVMPVSLMALPSSVTQPPITKVKEPEVEAPKPEGGLAKCKHHRDSAALDQVLGRMSKLIEAGNAPALRHLLDGLSACDLGDAYLHNVNSSSCDRAYPEMSCSDLDYMARHRVVYEEPFYDRHLQSGKKEKLSLTILELALHMTRHANERILMNFLAWDAEHAQQHGGDLGDRIQIIRLLLESGFLWGSSDLVCHVVHPGNGYRSMVREAFARTILHDLVRDAVHLSWDRIAELRQSPACGGNNMDGVVWIGAQAPDSFTLTGLFNRKTVLMLAAEDGSDHDAAAINFPELVRLYTMMEEPLTTVNEYGWNAEMLAAAKLNTEHAGYLRRTVEHHWYQEYEHQFAYFKSAFLPQSWPLPAWLGDVAVSASLHIHWLAWLAVAGMLITVVLCFMLSSYSESCLTLQGIDMFFRVLWLLILNTAIVALPPIIAIAVQQRVGLFSVPSVSKWNPLPLATKCIVWLCFVALWRCIFLDWRRAREKASRNEARVAAEARCRYQDPECHLVGCFCVFLLVSLLMIIYLGIVMQPLGMNPKKTGLWLGSLLVQIRITLDDRTVQEEIRQDRNAARMAFDAARKAMWDASRSVCCQMGFGIVVPAQEPRSRLHRPILRWMRWACCMTAPSNSGMWSLHILACDGRANRMKLRQKDDREKDDRDARARDPWGMPEIKFRFFMSYVSNGLYRAILVYTLPLWLCRGSLVDFVLNAFALVYIVELDEKNPPETWEVHQEDEAGSPHARNAKNPPLEQESADPAYAQGRSWMQLLETEDANVIKRNISLCDLADDGPPQLDSLDENRAQVGKEARALLKDAQEACDEEAFQAAERAAADALQMFREIGDRSGVARALRCIVSAYQGRDELDAAYNRASEATAICGSIGARSQLMDW</sequence>
<evidence type="ECO:0000313" key="16">
    <source>
        <dbReference type="EMBL" id="OLP93032.1"/>
    </source>
</evidence>
<dbReference type="EMBL" id="LSRX01000596">
    <property type="protein sequence ID" value="OLP93032.1"/>
    <property type="molecule type" value="Genomic_DNA"/>
</dbReference>
<feature type="transmembrane region" description="Helical" evidence="13">
    <location>
        <begin position="134"/>
        <end position="155"/>
    </location>
</feature>
<dbReference type="Gene3D" id="3.40.50.2000">
    <property type="entry name" value="Glycogen Phosphorylase B"/>
    <property type="match status" value="1"/>
</dbReference>
<dbReference type="EC" id="2.4.1.131" evidence="3"/>
<organism evidence="16 17">
    <name type="scientific">Symbiodinium microadriaticum</name>
    <name type="common">Dinoflagellate</name>
    <name type="synonym">Zooxanthella microadriatica</name>
    <dbReference type="NCBI Taxonomy" id="2951"/>
    <lineage>
        <taxon>Eukaryota</taxon>
        <taxon>Sar</taxon>
        <taxon>Alveolata</taxon>
        <taxon>Dinophyceae</taxon>
        <taxon>Suessiales</taxon>
        <taxon>Symbiodiniaceae</taxon>
        <taxon>Symbiodinium</taxon>
    </lineage>
</organism>
<evidence type="ECO:0000256" key="8">
    <source>
        <dbReference type="ARBA" id="ARBA00022824"/>
    </source>
</evidence>
<keyword evidence="10 13" id="KW-0472">Membrane</keyword>
<feature type="transmembrane region" description="Helical" evidence="13">
    <location>
        <begin position="1186"/>
        <end position="1211"/>
    </location>
</feature>
<feature type="region of interest" description="Disordered" evidence="12">
    <location>
        <begin position="1502"/>
        <end position="1527"/>
    </location>
</feature>
<evidence type="ECO:0000256" key="11">
    <source>
        <dbReference type="ARBA" id="ARBA00045065"/>
    </source>
</evidence>
<evidence type="ECO:0000256" key="3">
    <source>
        <dbReference type="ARBA" id="ARBA00012645"/>
    </source>
</evidence>